<proteinExistence type="predicted"/>
<gene>
    <name evidence="1" type="ORF">LCGC14_0401840</name>
</gene>
<protein>
    <submittedName>
        <fullName evidence="1">Uncharacterized protein</fullName>
    </submittedName>
</protein>
<reference evidence="1" key="1">
    <citation type="journal article" date="2015" name="Nature">
        <title>Complex archaea that bridge the gap between prokaryotes and eukaryotes.</title>
        <authorList>
            <person name="Spang A."/>
            <person name="Saw J.H."/>
            <person name="Jorgensen S.L."/>
            <person name="Zaremba-Niedzwiedzka K."/>
            <person name="Martijn J."/>
            <person name="Lind A.E."/>
            <person name="van Eijk R."/>
            <person name="Schleper C."/>
            <person name="Guy L."/>
            <person name="Ettema T.J."/>
        </authorList>
    </citation>
    <scope>NUCLEOTIDE SEQUENCE</scope>
</reference>
<organism evidence="1">
    <name type="scientific">marine sediment metagenome</name>
    <dbReference type="NCBI Taxonomy" id="412755"/>
    <lineage>
        <taxon>unclassified sequences</taxon>
        <taxon>metagenomes</taxon>
        <taxon>ecological metagenomes</taxon>
    </lineage>
</organism>
<comment type="caution">
    <text evidence="1">The sequence shown here is derived from an EMBL/GenBank/DDBJ whole genome shotgun (WGS) entry which is preliminary data.</text>
</comment>
<accession>A0A0F9VIP2</accession>
<sequence length="91" mass="10708">MRTEERKLCEKLFHVKVIRFSGSYRVAVFDFSYNQTLEGTSMSQGSRRSKYINDLPFASRDEAQKLANAYASSASYETKSFRHWKHKNFQI</sequence>
<name>A0A0F9VIP2_9ZZZZ</name>
<evidence type="ECO:0000313" key="1">
    <source>
        <dbReference type="EMBL" id="KKN73371.1"/>
    </source>
</evidence>
<dbReference type="EMBL" id="LAZR01000345">
    <property type="protein sequence ID" value="KKN73371.1"/>
    <property type="molecule type" value="Genomic_DNA"/>
</dbReference>
<dbReference type="AlphaFoldDB" id="A0A0F9VIP2"/>